<dbReference type="EMBL" id="BNCO01000032">
    <property type="protein sequence ID" value="GIL58762.1"/>
    <property type="molecule type" value="Genomic_DNA"/>
</dbReference>
<accession>A0A8J4BCV7</accession>
<evidence type="ECO:0000313" key="3">
    <source>
        <dbReference type="EMBL" id="GIL58762.1"/>
    </source>
</evidence>
<keyword evidence="4" id="KW-1185">Reference proteome</keyword>
<evidence type="ECO:0000256" key="2">
    <source>
        <dbReference type="SAM" id="SignalP"/>
    </source>
</evidence>
<organism evidence="3 4">
    <name type="scientific">Volvox africanus</name>
    <dbReference type="NCBI Taxonomy" id="51714"/>
    <lineage>
        <taxon>Eukaryota</taxon>
        <taxon>Viridiplantae</taxon>
        <taxon>Chlorophyta</taxon>
        <taxon>core chlorophytes</taxon>
        <taxon>Chlorophyceae</taxon>
        <taxon>CS clade</taxon>
        <taxon>Chlamydomonadales</taxon>
        <taxon>Volvocaceae</taxon>
        <taxon>Volvox</taxon>
    </lineage>
</organism>
<keyword evidence="2" id="KW-0732">Signal</keyword>
<dbReference type="AlphaFoldDB" id="A0A8J4BCV7"/>
<comment type="caution">
    <text evidence="3">The sequence shown here is derived from an EMBL/GenBank/DDBJ whole genome shotgun (WGS) entry which is preliminary data.</text>
</comment>
<reference evidence="3" key="1">
    <citation type="journal article" date="2021" name="Proc. Natl. Acad. Sci. U.S.A.">
        <title>Three genomes in the algal genus Volvox reveal the fate of a haploid sex-determining region after a transition to homothallism.</title>
        <authorList>
            <person name="Yamamoto K."/>
            <person name="Hamaji T."/>
            <person name="Kawai-Toyooka H."/>
            <person name="Matsuzaki R."/>
            <person name="Takahashi F."/>
            <person name="Nishimura Y."/>
            <person name="Kawachi M."/>
            <person name="Noguchi H."/>
            <person name="Minakuchi Y."/>
            <person name="Umen J.G."/>
            <person name="Toyoda A."/>
            <person name="Nozaki H."/>
        </authorList>
    </citation>
    <scope>NUCLEOTIDE SEQUENCE</scope>
    <source>
        <strain evidence="3">NIES-3780</strain>
    </source>
</reference>
<name>A0A8J4BCV7_9CHLO</name>
<evidence type="ECO:0000313" key="4">
    <source>
        <dbReference type="Proteomes" id="UP000747399"/>
    </source>
</evidence>
<feature type="region of interest" description="Disordered" evidence="1">
    <location>
        <begin position="251"/>
        <end position="276"/>
    </location>
</feature>
<proteinExistence type="predicted"/>
<gene>
    <name evidence="3" type="ORF">Vafri_13760</name>
</gene>
<evidence type="ECO:0000256" key="1">
    <source>
        <dbReference type="SAM" id="MobiDB-lite"/>
    </source>
</evidence>
<feature type="chain" id="PRO_5035277109" description="RAP domain-containing protein" evidence="2">
    <location>
        <begin position="22"/>
        <end position="567"/>
    </location>
</feature>
<evidence type="ECO:0008006" key="5">
    <source>
        <dbReference type="Google" id="ProtNLM"/>
    </source>
</evidence>
<feature type="signal peptide" evidence="2">
    <location>
        <begin position="1"/>
        <end position="21"/>
    </location>
</feature>
<dbReference type="Proteomes" id="UP000747399">
    <property type="component" value="Unassembled WGS sequence"/>
</dbReference>
<protein>
    <recommendedName>
        <fullName evidence="5">RAP domain-containing protein</fullName>
    </recommendedName>
</protein>
<sequence length="567" mass="59579">MSRRITAVTASLAAGLPLVWDTRTSSDGSNIAPGSKYSISAAASTPTLFSSVVTTACNEGSLGCNTCLFRALPFGVARYLPGAPVHATAEAPLPVPSLEAAYQLSLLHPMLSYMTETAVPGGSSLTPRMLHALEAATVAGFESGADLTQVVTLAWALAWAGHEPGHRYIQLLQAAASGSPPGAPTQRPGAAHRAVLLWCAAMHGALPPTVWESGLRAVAASGVKAMDECTLLYLLHAALLYGADVAPPGRRTAAAAGPGSTVSPTSPAAASAASPACQPRATREEVLAAAAPLGRKALEKLAAAYGEYVPLHPAIEGPYMALLYILEQIATSSADTGGMGKGSSAAAEWAPPGAAEQAAAILSTPKELARIKRDLLYHWRGDQLVDEVQRVRNQLVYLLTRRMGLTVAQPDDVDVAVPSRWLAIYVRSSGSGSGGGDGAENMLGKGARDLSAMQELEAASREAVDVLLRDRFAPQIRVPSAAAVGLNSISREAQPTHQQHWHQHQHQQDGVGLATTGAGPTGMWMARVRQLRRLGWRVVVVDVETWRAISNDTERGAYLQRLLRGRE</sequence>